<dbReference type="EMBL" id="JBBPBN010000033">
    <property type="protein sequence ID" value="KAK9003547.1"/>
    <property type="molecule type" value="Genomic_DNA"/>
</dbReference>
<sequence length="88" mass="10349">MESEWRRISEEFVSHFSIIEKLRLLKVFLELWTHESFGSVKLQIKVTMDLMNDLEDGDRGVEEQGLSWQARDAFYRGGGLGGDLLWEW</sequence>
<organism evidence="1 2">
    <name type="scientific">Hibiscus sabdariffa</name>
    <name type="common">roselle</name>
    <dbReference type="NCBI Taxonomy" id="183260"/>
    <lineage>
        <taxon>Eukaryota</taxon>
        <taxon>Viridiplantae</taxon>
        <taxon>Streptophyta</taxon>
        <taxon>Embryophyta</taxon>
        <taxon>Tracheophyta</taxon>
        <taxon>Spermatophyta</taxon>
        <taxon>Magnoliopsida</taxon>
        <taxon>eudicotyledons</taxon>
        <taxon>Gunneridae</taxon>
        <taxon>Pentapetalae</taxon>
        <taxon>rosids</taxon>
        <taxon>malvids</taxon>
        <taxon>Malvales</taxon>
        <taxon>Malvaceae</taxon>
        <taxon>Malvoideae</taxon>
        <taxon>Hibiscus</taxon>
    </lineage>
</organism>
<comment type="caution">
    <text evidence="1">The sequence shown here is derived from an EMBL/GenBank/DDBJ whole genome shotgun (WGS) entry which is preliminary data.</text>
</comment>
<protein>
    <submittedName>
        <fullName evidence="1">Uncharacterized protein</fullName>
    </submittedName>
</protein>
<evidence type="ECO:0000313" key="1">
    <source>
        <dbReference type="EMBL" id="KAK9003547.1"/>
    </source>
</evidence>
<gene>
    <name evidence="1" type="ORF">V6N11_084189</name>
</gene>
<accession>A0ABR2QSS2</accession>
<reference evidence="1 2" key="1">
    <citation type="journal article" date="2024" name="G3 (Bethesda)">
        <title>Genome assembly of Hibiscus sabdariffa L. provides insights into metabolisms of medicinal natural products.</title>
        <authorList>
            <person name="Kim T."/>
        </authorList>
    </citation>
    <scope>NUCLEOTIDE SEQUENCE [LARGE SCALE GENOMIC DNA]</scope>
    <source>
        <strain evidence="1">TK-2024</strain>
        <tissue evidence="1">Old leaves</tissue>
    </source>
</reference>
<proteinExistence type="predicted"/>
<evidence type="ECO:0000313" key="2">
    <source>
        <dbReference type="Proteomes" id="UP001396334"/>
    </source>
</evidence>
<dbReference type="Proteomes" id="UP001396334">
    <property type="component" value="Unassembled WGS sequence"/>
</dbReference>
<name>A0ABR2QSS2_9ROSI</name>
<keyword evidence="2" id="KW-1185">Reference proteome</keyword>